<dbReference type="PANTHER" id="PTHR38790">
    <property type="entry name" value="2EXR DOMAIN-CONTAINING PROTEIN-RELATED"/>
    <property type="match status" value="1"/>
</dbReference>
<dbReference type="AlphaFoldDB" id="A0A2T2NWT9"/>
<proteinExistence type="predicted"/>
<feature type="compositionally biased region" description="Low complexity" evidence="1">
    <location>
        <begin position="15"/>
        <end position="25"/>
    </location>
</feature>
<gene>
    <name evidence="3" type="ORF">BS50DRAFT_618742</name>
</gene>
<dbReference type="OrthoDB" id="5413827at2759"/>
<feature type="compositionally biased region" description="Basic residues" evidence="1">
    <location>
        <begin position="26"/>
        <end position="37"/>
    </location>
</feature>
<accession>A0A2T2NWT9</accession>
<dbReference type="Proteomes" id="UP000240883">
    <property type="component" value="Unassembled WGS sequence"/>
</dbReference>
<organism evidence="3 4">
    <name type="scientific">Corynespora cassiicola Philippines</name>
    <dbReference type="NCBI Taxonomy" id="1448308"/>
    <lineage>
        <taxon>Eukaryota</taxon>
        <taxon>Fungi</taxon>
        <taxon>Dikarya</taxon>
        <taxon>Ascomycota</taxon>
        <taxon>Pezizomycotina</taxon>
        <taxon>Dothideomycetes</taxon>
        <taxon>Pleosporomycetidae</taxon>
        <taxon>Pleosporales</taxon>
        <taxon>Corynesporascaceae</taxon>
        <taxon>Corynespora</taxon>
    </lineage>
</organism>
<evidence type="ECO:0000259" key="2">
    <source>
        <dbReference type="Pfam" id="PF24864"/>
    </source>
</evidence>
<evidence type="ECO:0000313" key="4">
    <source>
        <dbReference type="Proteomes" id="UP000240883"/>
    </source>
</evidence>
<dbReference type="Pfam" id="PF24864">
    <property type="entry name" value="DUF7730"/>
    <property type="match status" value="1"/>
</dbReference>
<protein>
    <recommendedName>
        <fullName evidence="2">DUF7730 domain-containing protein</fullName>
    </recommendedName>
</protein>
<reference evidence="3 4" key="1">
    <citation type="journal article" date="2018" name="Front. Microbiol.">
        <title>Genome-Wide Analysis of Corynespora cassiicola Leaf Fall Disease Putative Effectors.</title>
        <authorList>
            <person name="Lopez D."/>
            <person name="Ribeiro S."/>
            <person name="Label P."/>
            <person name="Fumanal B."/>
            <person name="Venisse J.S."/>
            <person name="Kohler A."/>
            <person name="de Oliveira R.R."/>
            <person name="Labutti K."/>
            <person name="Lipzen A."/>
            <person name="Lail K."/>
            <person name="Bauer D."/>
            <person name="Ohm R.A."/>
            <person name="Barry K.W."/>
            <person name="Spatafora J."/>
            <person name="Grigoriev I.V."/>
            <person name="Martin F.M."/>
            <person name="Pujade-Renaud V."/>
        </authorList>
    </citation>
    <scope>NUCLEOTIDE SEQUENCE [LARGE SCALE GENOMIC DNA]</scope>
    <source>
        <strain evidence="3 4">Philippines</strain>
    </source>
</reference>
<name>A0A2T2NWT9_CORCC</name>
<sequence>MAPRKPSPLKESKNSTKSSKITKATSPRHPRLRKRKNGLVNANPPQVLKAITARNSTSSPLLRLPGELRNLLYTLVFPQSRIWMDTFYAPTPTSSSSSSSSSYLNLHPTSPLVGLCPGANLPRTCRQLYAETATLLYARSTFVFWSSFYLRAFVQARVPAQLCALREVELDGWVPYTQTARLTLEKCPNVRICVMDAKWKRVRVLEN</sequence>
<evidence type="ECO:0000313" key="3">
    <source>
        <dbReference type="EMBL" id="PSN69746.1"/>
    </source>
</evidence>
<keyword evidence="4" id="KW-1185">Reference proteome</keyword>
<feature type="region of interest" description="Disordered" evidence="1">
    <location>
        <begin position="1"/>
        <end position="39"/>
    </location>
</feature>
<dbReference type="InterPro" id="IPR056632">
    <property type="entry name" value="DUF7730"/>
</dbReference>
<feature type="domain" description="DUF7730" evidence="2">
    <location>
        <begin position="57"/>
        <end position="171"/>
    </location>
</feature>
<evidence type="ECO:0000256" key="1">
    <source>
        <dbReference type="SAM" id="MobiDB-lite"/>
    </source>
</evidence>
<dbReference type="EMBL" id="KZ678132">
    <property type="protein sequence ID" value="PSN69746.1"/>
    <property type="molecule type" value="Genomic_DNA"/>
</dbReference>